<comment type="caution">
    <text evidence="1">The sequence shown here is derived from an EMBL/GenBank/DDBJ whole genome shotgun (WGS) entry which is preliminary data.</text>
</comment>
<gene>
    <name evidence="1" type="ORF">IEQ34_004057</name>
</gene>
<name>A0AAV7HG63_DENCH</name>
<dbReference type="AlphaFoldDB" id="A0AAV7HG63"/>
<dbReference type="Proteomes" id="UP000775213">
    <property type="component" value="Unassembled WGS sequence"/>
</dbReference>
<reference evidence="1 2" key="1">
    <citation type="journal article" date="2021" name="Hortic Res">
        <title>Chromosome-scale assembly of the Dendrobium chrysotoxum genome enhances the understanding of orchid evolution.</title>
        <authorList>
            <person name="Zhang Y."/>
            <person name="Zhang G.Q."/>
            <person name="Zhang D."/>
            <person name="Liu X.D."/>
            <person name="Xu X.Y."/>
            <person name="Sun W.H."/>
            <person name="Yu X."/>
            <person name="Zhu X."/>
            <person name="Wang Z.W."/>
            <person name="Zhao X."/>
            <person name="Zhong W.Y."/>
            <person name="Chen H."/>
            <person name="Yin W.L."/>
            <person name="Huang T."/>
            <person name="Niu S.C."/>
            <person name="Liu Z.J."/>
        </authorList>
    </citation>
    <scope>NUCLEOTIDE SEQUENCE [LARGE SCALE GENOMIC DNA]</scope>
    <source>
        <strain evidence="1">Lindl</strain>
    </source>
</reference>
<evidence type="ECO:0000313" key="2">
    <source>
        <dbReference type="Proteomes" id="UP000775213"/>
    </source>
</evidence>
<proteinExistence type="predicted"/>
<dbReference type="EMBL" id="JAGFBR010000005">
    <property type="protein sequence ID" value="KAH0466819.1"/>
    <property type="molecule type" value="Genomic_DNA"/>
</dbReference>
<accession>A0AAV7HG63</accession>
<protein>
    <submittedName>
        <fullName evidence="1">Uncharacterized protein</fullName>
    </submittedName>
</protein>
<evidence type="ECO:0000313" key="1">
    <source>
        <dbReference type="EMBL" id="KAH0466819.1"/>
    </source>
</evidence>
<organism evidence="1 2">
    <name type="scientific">Dendrobium chrysotoxum</name>
    <name type="common">Orchid</name>
    <dbReference type="NCBI Taxonomy" id="161865"/>
    <lineage>
        <taxon>Eukaryota</taxon>
        <taxon>Viridiplantae</taxon>
        <taxon>Streptophyta</taxon>
        <taxon>Embryophyta</taxon>
        <taxon>Tracheophyta</taxon>
        <taxon>Spermatophyta</taxon>
        <taxon>Magnoliopsida</taxon>
        <taxon>Liliopsida</taxon>
        <taxon>Asparagales</taxon>
        <taxon>Orchidaceae</taxon>
        <taxon>Epidendroideae</taxon>
        <taxon>Malaxideae</taxon>
        <taxon>Dendrobiinae</taxon>
        <taxon>Dendrobium</taxon>
    </lineage>
</organism>
<sequence length="146" mass="16838">MRIKKSFDSMYYPESRRVSFAITLKEKCYHFLWGLRDILKHPLVTFHILYFFELVERARLWWDACKKRFGGDPSRIIFSEKKFRCGEIEPHIDEYKLNIDSSVSGGIGCGGSGIIMVLQVVHQDGSRVMDLQNTAFTVQLGRGASI</sequence>
<keyword evidence="2" id="KW-1185">Reference proteome</keyword>